<organism evidence="3 4">
    <name type="scientific">Crassostrea virginica</name>
    <name type="common">Eastern oyster</name>
    <dbReference type="NCBI Taxonomy" id="6565"/>
    <lineage>
        <taxon>Eukaryota</taxon>
        <taxon>Metazoa</taxon>
        <taxon>Spiralia</taxon>
        <taxon>Lophotrochozoa</taxon>
        <taxon>Mollusca</taxon>
        <taxon>Bivalvia</taxon>
        <taxon>Autobranchia</taxon>
        <taxon>Pteriomorphia</taxon>
        <taxon>Ostreida</taxon>
        <taxon>Ostreoidea</taxon>
        <taxon>Ostreidae</taxon>
        <taxon>Crassostrea</taxon>
    </lineage>
</organism>
<dbReference type="OrthoDB" id="10043391at2759"/>
<feature type="chain" id="PRO_5034628357" evidence="1">
    <location>
        <begin position="19"/>
        <end position="111"/>
    </location>
</feature>
<name>A0A8B8CB37_CRAVI</name>
<sequence length="111" mass="12669">MNGAVLYCLVLFFYGVVSVHYVRYGCLENRPTRILREKAAYLKPNSPWHCQKFCAGYIYFGVEHGSACFCGNEITMPIKHSSKCTTYCSGNSLLMCGGSWAIDVYRRSDRW</sequence>
<proteinExistence type="predicted"/>
<accession>A0A8B8CB37</accession>
<dbReference type="Pfam" id="PF01822">
    <property type="entry name" value="WSC"/>
    <property type="match status" value="1"/>
</dbReference>
<dbReference type="SMART" id="SM00321">
    <property type="entry name" value="WSC"/>
    <property type="match status" value="1"/>
</dbReference>
<keyword evidence="3" id="KW-1185">Reference proteome</keyword>
<evidence type="ECO:0000313" key="3">
    <source>
        <dbReference type="Proteomes" id="UP000694844"/>
    </source>
</evidence>
<dbReference type="PROSITE" id="PS51212">
    <property type="entry name" value="WSC"/>
    <property type="match status" value="1"/>
</dbReference>
<feature type="domain" description="WSC" evidence="2">
    <location>
        <begin position="20"/>
        <end position="108"/>
    </location>
</feature>
<evidence type="ECO:0000313" key="4">
    <source>
        <dbReference type="RefSeq" id="XP_022312973.1"/>
    </source>
</evidence>
<feature type="signal peptide" evidence="1">
    <location>
        <begin position="1"/>
        <end position="18"/>
    </location>
</feature>
<protein>
    <submittedName>
        <fullName evidence="4">WSC domain-containing protein 2-like</fullName>
    </submittedName>
</protein>
<dbReference type="Proteomes" id="UP000694844">
    <property type="component" value="Chromosome 2"/>
</dbReference>
<dbReference type="InterPro" id="IPR002889">
    <property type="entry name" value="WSC_carb-bd"/>
</dbReference>
<dbReference type="KEGG" id="cvn:111117999"/>
<evidence type="ECO:0000259" key="2">
    <source>
        <dbReference type="PROSITE" id="PS51212"/>
    </source>
</evidence>
<dbReference type="RefSeq" id="XP_022312973.1">
    <property type="nucleotide sequence ID" value="XM_022457265.1"/>
</dbReference>
<gene>
    <name evidence="4" type="primary">LOC111117999</name>
</gene>
<keyword evidence="1" id="KW-0732">Signal</keyword>
<reference evidence="4" key="1">
    <citation type="submission" date="2025-08" db="UniProtKB">
        <authorList>
            <consortium name="RefSeq"/>
        </authorList>
    </citation>
    <scope>IDENTIFICATION</scope>
    <source>
        <tissue evidence="4">Whole sample</tissue>
    </source>
</reference>
<evidence type="ECO:0000256" key="1">
    <source>
        <dbReference type="SAM" id="SignalP"/>
    </source>
</evidence>
<dbReference type="AlphaFoldDB" id="A0A8B8CB37"/>
<dbReference type="GeneID" id="111117999"/>